<sequence length="251" mass="25569">MATLTIFPAIDLKGGQVVRLAEGDMARTTVYGDDPAAQARLFAQAGASHLHVVDLDGAFAGTSVNGGAVESILAAFPGKVQVGGGIRDRAGVDRWLALGVERVIIGTAALKDPDFVKAAARDLPGRIIVGVDARDGMVATEGWADVSDVRVADLARRFEDAGVAALLFTDVGRDGLLKGCNVEATVALAQAVDIPVIASGGVAGIADIYALRDHVTDGIEGVITGRALYDGRLDLSEAIAIAGSPPACGTA</sequence>
<keyword evidence="7 9" id="KW-0368">Histidine biosynthesis</keyword>
<accession>A0A1T5APS1</accession>
<keyword evidence="13" id="KW-1185">Reference proteome</keyword>
<dbReference type="InterPro" id="IPR006063">
    <property type="entry name" value="HisA_bact_arch"/>
</dbReference>
<dbReference type="NCBIfam" id="TIGR00007">
    <property type="entry name" value="1-(5-phosphoribosyl)-5-[(5-phosphoribosylamino)methylideneamino]imidazole-4-carboxamide isomerase"/>
    <property type="match status" value="1"/>
</dbReference>
<evidence type="ECO:0000256" key="7">
    <source>
        <dbReference type="ARBA" id="ARBA00023102"/>
    </source>
</evidence>
<organism evidence="12 13">
    <name type="scientific">Sphingopyxis flava</name>
    <dbReference type="NCBI Taxonomy" id="1507287"/>
    <lineage>
        <taxon>Bacteria</taxon>
        <taxon>Pseudomonadati</taxon>
        <taxon>Pseudomonadota</taxon>
        <taxon>Alphaproteobacteria</taxon>
        <taxon>Sphingomonadales</taxon>
        <taxon>Sphingomonadaceae</taxon>
        <taxon>Sphingopyxis</taxon>
    </lineage>
</organism>
<proteinExistence type="inferred from homology"/>
<comment type="similarity">
    <text evidence="4 9 10">Belongs to the HisA/HisF family.</text>
</comment>
<dbReference type="PANTHER" id="PTHR43090">
    <property type="entry name" value="1-(5-PHOSPHORIBOSYL)-5-[(5-PHOSPHORIBOSYLAMINO)METHYLIDENEAMINO] IMIDAZOLE-4-CARBOXAMIDE ISOMERASE"/>
    <property type="match status" value="1"/>
</dbReference>
<gene>
    <name evidence="9" type="primary">hisA</name>
    <name evidence="12" type="ORF">SAMN06295937_100488</name>
</gene>
<dbReference type="InterPro" id="IPR023016">
    <property type="entry name" value="HisA/PriA"/>
</dbReference>
<keyword evidence="6 9" id="KW-0028">Amino-acid biosynthesis</keyword>
<dbReference type="Proteomes" id="UP000190044">
    <property type="component" value="Unassembled WGS sequence"/>
</dbReference>
<dbReference type="FunFam" id="3.20.20.70:FF:000009">
    <property type="entry name" value="1-(5-phosphoribosyl)-5-[(5-phosphoribosylamino)methylideneamino] imidazole-4-carboxamide isomerase"/>
    <property type="match status" value="1"/>
</dbReference>
<evidence type="ECO:0000313" key="12">
    <source>
        <dbReference type="EMBL" id="SKB37034.1"/>
    </source>
</evidence>
<dbReference type="UniPathway" id="UPA00031">
    <property type="reaction ID" value="UER00009"/>
</dbReference>
<protein>
    <recommendedName>
        <fullName evidence="9 11">1-(5-phosphoribosyl)-5-[(5-phosphoribosylamino)methylideneamino] imidazole-4-carboxamide isomerase</fullName>
        <ecNumber evidence="9 11">5.3.1.16</ecNumber>
    </recommendedName>
    <alternativeName>
        <fullName evidence="9">Phosphoribosylformimino-5-aminoimidazole carboxamide ribotide isomerase</fullName>
    </alternativeName>
</protein>
<dbReference type="EMBL" id="FUYP01000004">
    <property type="protein sequence ID" value="SKB37034.1"/>
    <property type="molecule type" value="Genomic_DNA"/>
</dbReference>
<evidence type="ECO:0000313" key="13">
    <source>
        <dbReference type="Proteomes" id="UP000190044"/>
    </source>
</evidence>
<dbReference type="InterPro" id="IPR013785">
    <property type="entry name" value="Aldolase_TIM"/>
</dbReference>
<evidence type="ECO:0000256" key="2">
    <source>
        <dbReference type="ARBA" id="ARBA00004496"/>
    </source>
</evidence>
<dbReference type="EC" id="5.3.1.16" evidence="9 11"/>
<dbReference type="OrthoDB" id="9807749at2"/>
<evidence type="ECO:0000256" key="8">
    <source>
        <dbReference type="ARBA" id="ARBA00023235"/>
    </source>
</evidence>
<dbReference type="SUPFAM" id="SSF51366">
    <property type="entry name" value="Ribulose-phoshate binding barrel"/>
    <property type="match status" value="1"/>
</dbReference>
<dbReference type="Gene3D" id="3.20.20.70">
    <property type="entry name" value="Aldolase class I"/>
    <property type="match status" value="1"/>
</dbReference>
<dbReference type="InterPro" id="IPR006062">
    <property type="entry name" value="His_biosynth"/>
</dbReference>
<evidence type="ECO:0000256" key="11">
    <source>
        <dbReference type="RuleBase" id="RU003658"/>
    </source>
</evidence>
<evidence type="ECO:0000256" key="10">
    <source>
        <dbReference type="RuleBase" id="RU003657"/>
    </source>
</evidence>
<keyword evidence="8 9" id="KW-0413">Isomerase</keyword>
<evidence type="ECO:0000256" key="5">
    <source>
        <dbReference type="ARBA" id="ARBA00022490"/>
    </source>
</evidence>
<dbReference type="HAMAP" id="MF_01014">
    <property type="entry name" value="HisA"/>
    <property type="match status" value="1"/>
</dbReference>
<dbReference type="RefSeq" id="WP_079637502.1">
    <property type="nucleotide sequence ID" value="NZ_FUYP01000004.1"/>
</dbReference>
<evidence type="ECO:0000256" key="9">
    <source>
        <dbReference type="HAMAP-Rule" id="MF_01014"/>
    </source>
</evidence>
<keyword evidence="5 9" id="KW-0963">Cytoplasm</keyword>
<name>A0A1T5APS1_9SPHN</name>
<dbReference type="PANTHER" id="PTHR43090:SF2">
    <property type="entry name" value="1-(5-PHOSPHORIBOSYL)-5-[(5-PHOSPHORIBOSYLAMINO)METHYLIDENEAMINO] IMIDAZOLE-4-CARBOXAMIDE ISOMERASE"/>
    <property type="match status" value="1"/>
</dbReference>
<dbReference type="InterPro" id="IPR044524">
    <property type="entry name" value="Isoase_HisA-like"/>
</dbReference>
<dbReference type="CDD" id="cd04732">
    <property type="entry name" value="HisA"/>
    <property type="match status" value="1"/>
</dbReference>
<dbReference type="GO" id="GO:0000105">
    <property type="term" value="P:L-histidine biosynthetic process"/>
    <property type="evidence" value="ECO:0007669"/>
    <property type="project" value="UniProtKB-UniRule"/>
</dbReference>
<dbReference type="Pfam" id="PF00977">
    <property type="entry name" value="His_biosynth"/>
    <property type="match status" value="1"/>
</dbReference>
<feature type="active site" description="Proton donor" evidence="9">
    <location>
        <position position="132"/>
    </location>
</feature>
<evidence type="ECO:0000256" key="6">
    <source>
        <dbReference type="ARBA" id="ARBA00022605"/>
    </source>
</evidence>
<comment type="subcellular location">
    <subcellularLocation>
        <location evidence="2 9 11">Cytoplasm</location>
    </subcellularLocation>
</comment>
<evidence type="ECO:0000256" key="3">
    <source>
        <dbReference type="ARBA" id="ARBA00005133"/>
    </source>
</evidence>
<dbReference type="GO" id="GO:0000162">
    <property type="term" value="P:L-tryptophan biosynthetic process"/>
    <property type="evidence" value="ECO:0007669"/>
    <property type="project" value="TreeGrafter"/>
</dbReference>
<dbReference type="GO" id="GO:0003949">
    <property type="term" value="F:1-(5-phosphoribosyl)-5-[(5-phosphoribosylamino)methylideneamino]imidazole-4-carboxamide isomerase activity"/>
    <property type="evidence" value="ECO:0007669"/>
    <property type="project" value="UniProtKB-UniRule"/>
</dbReference>
<feature type="active site" description="Proton acceptor" evidence="9">
    <location>
        <position position="11"/>
    </location>
</feature>
<evidence type="ECO:0000256" key="4">
    <source>
        <dbReference type="ARBA" id="ARBA00009667"/>
    </source>
</evidence>
<dbReference type="InterPro" id="IPR011060">
    <property type="entry name" value="RibuloseP-bd_barrel"/>
</dbReference>
<dbReference type="GO" id="GO:0005737">
    <property type="term" value="C:cytoplasm"/>
    <property type="evidence" value="ECO:0007669"/>
    <property type="project" value="UniProtKB-SubCell"/>
</dbReference>
<evidence type="ECO:0000256" key="1">
    <source>
        <dbReference type="ARBA" id="ARBA00000901"/>
    </source>
</evidence>
<comment type="pathway">
    <text evidence="3 9 11">Amino-acid biosynthesis; L-histidine biosynthesis; L-histidine from 5-phospho-alpha-D-ribose 1-diphosphate: step 4/9.</text>
</comment>
<reference evidence="13" key="1">
    <citation type="submission" date="2017-02" db="EMBL/GenBank/DDBJ databases">
        <authorList>
            <person name="Varghese N."/>
            <person name="Submissions S."/>
        </authorList>
    </citation>
    <scope>NUCLEOTIDE SEQUENCE [LARGE SCALE GENOMIC DNA]</scope>
    <source>
        <strain evidence="13">R11H</strain>
    </source>
</reference>
<comment type="catalytic activity">
    <reaction evidence="1 9 11">
        <text>1-(5-phospho-beta-D-ribosyl)-5-[(5-phospho-beta-D-ribosylamino)methylideneamino]imidazole-4-carboxamide = 5-[(5-phospho-1-deoxy-D-ribulos-1-ylimino)methylamino]-1-(5-phospho-beta-D-ribosyl)imidazole-4-carboxamide</text>
        <dbReference type="Rhea" id="RHEA:15469"/>
        <dbReference type="ChEBI" id="CHEBI:58435"/>
        <dbReference type="ChEBI" id="CHEBI:58525"/>
        <dbReference type="EC" id="5.3.1.16"/>
    </reaction>
</comment>
<dbReference type="AlphaFoldDB" id="A0A1T5APS1"/>